<evidence type="ECO:0000256" key="6">
    <source>
        <dbReference type="ARBA" id="ARBA00023163"/>
    </source>
</evidence>
<dbReference type="Proteomes" id="UP000031518">
    <property type="component" value="Unassembled WGS sequence"/>
</dbReference>
<dbReference type="GO" id="GO:0005829">
    <property type="term" value="C:cytosol"/>
    <property type="evidence" value="ECO:0007669"/>
    <property type="project" value="TreeGrafter"/>
</dbReference>
<evidence type="ECO:0000256" key="7">
    <source>
        <dbReference type="ARBA" id="ARBA00024735"/>
    </source>
</evidence>
<dbReference type="GO" id="GO:0000976">
    <property type="term" value="F:transcription cis-regulatory region binding"/>
    <property type="evidence" value="ECO:0007669"/>
    <property type="project" value="TreeGrafter"/>
</dbReference>
<dbReference type="SMART" id="SM00862">
    <property type="entry name" value="Trans_reg_C"/>
    <property type="match status" value="1"/>
</dbReference>
<keyword evidence="4" id="KW-0805">Transcription regulation</keyword>
<accession>A0A0B6X1S2</accession>
<keyword evidence="13" id="KW-1185">Reference proteome</keyword>
<evidence type="ECO:0000259" key="10">
    <source>
        <dbReference type="PROSITE" id="PS50110"/>
    </source>
</evidence>
<name>A0A0B6X1S2_9BACT</name>
<feature type="domain" description="Response regulatory" evidence="10">
    <location>
        <begin position="3"/>
        <end position="121"/>
    </location>
</feature>
<feature type="domain" description="OmpR/PhoB-type" evidence="11">
    <location>
        <begin position="129"/>
        <end position="225"/>
    </location>
</feature>
<evidence type="ECO:0000259" key="11">
    <source>
        <dbReference type="PROSITE" id="PS51755"/>
    </source>
</evidence>
<dbReference type="GO" id="GO:0000156">
    <property type="term" value="F:phosphorelay response regulator activity"/>
    <property type="evidence" value="ECO:0007669"/>
    <property type="project" value="TreeGrafter"/>
</dbReference>
<proteinExistence type="predicted"/>
<dbReference type="InterPro" id="IPR036388">
    <property type="entry name" value="WH-like_DNA-bd_sf"/>
</dbReference>
<reference evidence="12 13" key="2">
    <citation type="submission" date="2015-01" db="EMBL/GenBank/DDBJ databases">
        <title>Complete genome sequence of Pyrinomonas methylaliphatogenes type strain K22T.</title>
        <authorList>
            <person name="Lee K.C.Y."/>
            <person name="Power J.F."/>
            <person name="Dunfield P.F."/>
            <person name="Morgan X.C."/>
            <person name="Huttenhower C."/>
            <person name="Stott M.B."/>
        </authorList>
    </citation>
    <scope>NUCLEOTIDE SEQUENCE [LARGE SCALE GENOMIC DNA]</scope>
    <source>
        <strain evidence="12 13">K22</strain>
    </source>
</reference>
<dbReference type="SUPFAM" id="SSF52172">
    <property type="entry name" value="CheY-like"/>
    <property type="match status" value="1"/>
</dbReference>
<keyword evidence="6" id="KW-0804">Transcription</keyword>
<evidence type="ECO:0000256" key="1">
    <source>
        <dbReference type="ARBA" id="ARBA00013332"/>
    </source>
</evidence>
<dbReference type="FunFam" id="1.10.10.10:FF:000018">
    <property type="entry name" value="DNA-binding response regulator ResD"/>
    <property type="match status" value="1"/>
</dbReference>
<dbReference type="PROSITE" id="PS50110">
    <property type="entry name" value="RESPONSE_REGULATORY"/>
    <property type="match status" value="1"/>
</dbReference>
<dbReference type="InterPro" id="IPR001867">
    <property type="entry name" value="OmpR/PhoB-type_DNA-bd"/>
</dbReference>
<dbReference type="PANTHER" id="PTHR48111">
    <property type="entry name" value="REGULATOR OF RPOS"/>
    <property type="match status" value="1"/>
</dbReference>
<sequence>MRPVLVIEDDADIAESLRYNLEREGLEVRVASTGERGLMAALDPTRPPALIILDLMLPGMSGMELCRRLRREPATRRTPIIMLTARSSETDRVAGLDLGADDYITKPFSVRELLARVRAVLRRADEMSSAQYEDARLTIDYDDMRVTCEGRPVKLTRKEFNLLATLARSAGRVATRQRLLDEVWGYEYYGDTRTLDVHIRRLRQKLGPCGDCIETVIGVGYRFVGCSKGDESRLED</sequence>
<dbReference type="AlphaFoldDB" id="A0A0B6X1S2"/>
<evidence type="ECO:0000256" key="9">
    <source>
        <dbReference type="PROSITE-ProRule" id="PRU01091"/>
    </source>
</evidence>
<dbReference type="STRING" id="454194.PYK22_02347"/>
<dbReference type="Gene3D" id="6.10.250.690">
    <property type="match status" value="1"/>
</dbReference>
<dbReference type="Pfam" id="PF00072">
    <property type="entry name" value="Response_reg"/>
    <property type="match status" value="1"/>
</dbReference>
<dbReference type="CDD" id="cd00383">
    <property type="entry name" value="trans_reg_C"/>
    <property type="match status" value="1"/>
</dbReference>
<protein>
    <recommendedName>
        <fullName evidence="1">Phosphate regulon transcriptional regulatory protein PhoB</fullName>
    </recommendedName>
</protein>
<dbReference type="InterPro" id="IPR011006">
    <property type="entry name" value="CheY-like_superfamily"/>
</dbReference>
<dbReference type="GO" id="GO:0006355">
    <property type="term" value="P:regulation of DNA-templated transcription"/>
    <property type="evidence" value="ECO:0007669"/>
    <property type="project" value="InterPro"/>
</dbReference>
<evidence type="ECO:0000256" key="3">
    <source>
        <dbReference type="ARBA" id="ARBA00023012"/>
    </source>
</evidence>
<dbReference type="PROSITE" id="PS51755">
    <property type="entry name" value="OMPR_PHOB"/>
    <property type="match status" value="1"/>
</dbReference>
<dbReference type="InterPro" id="IPR039420">
    <property type="entry name" value="WalR-like"/>
</dbReference>
<organism evidence="12 13">
    <name type="scientific">Pyrinomonas methylaliphatogenes</name>
    <dbReference type="NCBI Taxonomy" id="454194"/>
    <lineage>
        <taxon>Bacteria</taxon>
        <taxon>Pseudomonadati</taxon>
        <taxon>Acidobacteriota</taxon>
        <taxon>Blastocatellia</taxon>
        <taxon>Blastocatellales</taxon>
        <taxon>Pyrinomonadaceae</taxon>
        <taxon>Pyrinomonas</taxon>
    </lineage>
</organism>
<dbReference type="GO" id="GO:0032993">
    <property type="term" value="C:protein-DNA complex"/>
    <property type="evidence" value="ECO:0007669"/>
    <property type="project" value="TreeGrafter"/>
</dbReference>
<dbReference type="FunFam" id="3.40.50.2300:FF:000001">
    <property type="entry name" value="DNA-binding response regulator PhoB"/>
    <property type="match status" value="1"/>
</dbReference>
<dbReference type="EMBL" id="CBXV010000008">
    <property type="protein sequence ID" value="CDM66320.1"/>
    <property type="molecule type" value="Genomic_DNA"/>
</dbReference>
<dbReference type="InterPro" id="IPR001789">
    <property type="entry name" value="Sig_transdc_resp-reg_receiver"/>
</dbReference>
<dbReference type="PANTHER" id="PTHR48111:SF1">
    <property type="entry name" value="TWO-COMPONENT RESPONSE REGULATOR ORR33"/>
    <property type="match status" value="1"/>
</dbReference>
<gene>
    <name evidence="12" type="ORF">PYK22_02347</name>
</gene>
<dbReference type="SMART" id="SM00448">
    <property type="entry name" value="REC"/>
    <property type="match status" value="1"/>
</dbReference>
<evidence type="ECO:0000256" key="8">
    <source>
        <dbReference type="PROSITE-ProRule" id="PRU00169"/>
    </source>
</evidence>
<dbReference type="Gene3D" id="3.40.50.2300">
    <property type="match status" value="1"/>
</dbReference>
<reference evidence="12 13" key="1">
    <citation type="submission" date="2013-12" db="EMBL/GenBank/DDBJ databases">
        <authorList>
            <person name="Stott M."/>
        </authorList>
    </citation>
    <scope>NUCLEOTIDE SEQUENCE [LARGE SCALE GENOMIC DNA]</scope>
    <source>
        <strain evidence="12 13">K22</strain>
    </source>
</reference>
<dbReference type="OrthoDB" id="9790442at2"/>
<evidence type="ECO:0000256" key="4">
    <source>
        <dbReference type="ARBA" id="ARBA00023015"/>
    </source>
</evidence>
<dbReference type="Pfam" id="PF00486">
    <property type="entry name" value="Trans_reg_C"/>
    <property type="match status" value="1"/>
</dbReference>
<evidence type="ECO:0000313" key="12">
    <source>
        <dbReference type="EMBL" id="CDM66320.1"/>
    </source>
</evidence>
<evidence type="ECO:0000256" key="2">
    <source>
        <dbReference type="ARBA" id="ARBA00022553"/>
    </source>
</evidence>
<evidence type="ECO:0000313" key="13">
    <source>
        <dbReference type="Proteomes" id="UP000031518"/>
    </source>
</evidence>
<evidence type="ECO:0000256" key="5">
    <source>
        <dbReference type="ARBA" id="ARBA00023125"/>
    </source>
</evidence>
<dbReference type="Gene3D" id="1.10.10.10">
    <property type="entry name" value="Winged helix-like DNA-binding domain superfamily/Winged helix DNA-binding domain"/>
    <property type="match status" value="1"/>
</dbReference>
<comment type="function">
    <text evidence="7">This protein is a positive regulator for the phosphate regulon. Transcription of this operon is positively regulated by PhoB and PhoR when phosphate is limited.</text>
</comment>
<dbReference type="RefSeq" id="WP_041977513.1">
    <property type="nucleotide sequence ID" value="NZ_CBXV010000008.1"/>
</dbReference>
<feature type="DNA-binding region" description="OmpR/PhoB-type" evidence="9">
    <location>
        <begin position="129"/>
        <end position="225"/>
    </location>
</feature>
<feature type="modified residue" description="4-aspartylphosphate" evidence="8">
    <location>
        <position position="54"/>
    </location>
</feature>
<keyword evidence="3" id="KW-0902">Two-component regulatory system</keyword>
<keyword evidence="2 8" id="KW-0597">Phosphoprotein</keyword>
<keyword evidence="5 9" id="KW-0238">DNA-binding</keyword>